<evidence type="ECO:0000313" key="1">
    <source>
        <dbReference type="EMBL" id="EQB46078.1"/>
    </source>
</evidence>
<name>T0JZW0_COLGC</name>
<evidence type="ECO:0000313" key="2">
    <source>
        <dbReference type="Proteomes" id="UP000015530"/>
    </source>
</evidence>
<organism evidence="1 2">
    <name type="scientific">Colletotrichum gloeosporioides (strain Cg-14)</name>
    <name type="common">Anthracnose fungus</name>
    <name type="synonym">Glomerella cingulata</name>
    <dbReference type="NCBI Taxonomy" id="1237896"/>
    <lineage>
        <taxon>Eukaryota</taxon>
        <taxon>Fungi</taxon>
        <taxon>Dikarya</taxon>
        <taxon>Ascomycota</taxon>
        <taxon>Pezizomycotina</taxon>
        <taxon>Sordariomycetes</taxon>
        <taxon>Hypocreomycetidae</taxon>
        <taxon>Glomerellales</taxon>
        <taxon>Glomerellaceae</taxon>
        <taxon>Colletotrichum</taxon>
        <taxon>Colletotrichum gloeosporioides species complex</taxon>
    </lineage>
</organism>
<gene>
    <name evidence="1" type="ORF">CGLO_14930</name>
</gene>
<protein>
    <submittedName>
        <fullName evidence="1">Uncharacterized protein</fullName>
    </submittedName>
</protein>
<comment type="caution">
    <text evidence="1">The sequence shown here is derived from an EMBL/GenBank/DDBJ whole genome shotgun (WGS) entry which is preliminary data.</text>
</comment>
<dbReference type="AlphaFoldDB" id="T0JZW0"/>
<dbReference type="HOGENOM" id="CLU_3421354_0_0_1"/>
<dbReference type="EMBL" id="AMYD01003545">
    <property type="protein sequence ID" value="EQB46078.1"/>
    <property type="molecule type" value="Genomic_DNA"/>
</dbReference>
<dbReference type="Proteomes" id="UP000015530">
    <property type="component" value="Unassembled WGS sequence"/>
</dbReference>
<accession>T0JZW0</accession>
<reference evidence="2" key="1">
    <citation type="journal article" date="2013" name="Mol. Plant Microbe Interact.">
        <title>Global aspects of pacC regulation of pathogenicity genes in Colletotrichum gloeosporioides as revealed by transcriptome analysis.</title>
        <authorList>
            <person name="Alkan N."/>
            <person name="Meng X."/>
            <person name="Friedlander G."/>
            <person name="Reuveni E."/>
            <person name="Sukno S."/>
            <person name="Sherman A."/>
            <person name="Thon M."/>
            <person name="Fluhr R."/>
            <person name="Prusky D."/>
        </authorList>
    </citation>
    <scope>NUCLEOTIDE SEQUENCE [LARGE SCALE GENOMIC DNA]</scope>
    <source>
        <strain evidence="2">Cg-14</strain>
    </source>
</reference>
<proteinExistence type="predicted"/>
<sequence length="24" mass="2980">MSKATMEFPRLLTYYACERYNMFN</sequence>